<sequence>MRANKRCNKAKKKQSKFMICIRTPIRILNKAIDFYEKTLLDCAGKTSCRSVVCSVPQLLSQLPRNNNNNNHHVGLSNEIDNEDVRRLVRVVSKRHTGREATMNVDLQQEDGEVAKGGNDGVGRSYSVGIGKIGRIDEDKPCEFEEEEEDDVLEGKNTDLLKPRSKSYGVRRRRNIVYY</sequence>
<protein>
    <submittedName>
        <fullName evidence="1">Uncharacterized protein</fullName>
    </submittedName>
</protein>
<evidence type="ECO:0000313" key="2">
    <source>
        <dbReference type="Proteomes" id="UP001060215"/>
    </source>
</evidence>
<organism evidence="1 2">
    <name type="scientific">Camellia lanceoleosa</name>
    <dbReference type="NCBI Taxonomy" id="1840588"/>
    <lineage>
        <taxon>Eukaryota</taxon>
        <taxon>Viridiplantae</taxon>
        <taxon>Streptophyta</taxon>
        <taxon>Embryophyta</taxon>
        <taxon>Tracheophyta</taxon>
        <taxon>Spermatophyta</taxon>
        <taxon>Magnoliopsida</taxon>
        <taxon>eudicotyledons</taxon>
        <taxon>Gunneridae</taxon>
        <taxon>Pentapetalae</taxon>
        <taxon>asterids</taxon>
        <taxon>Ericales</taxon>
        <taxon>Theaceae</taxon>
        <taxon>Camellia</taxon>
    </lineage>
</organism>
<comment type="caution">
    <text evidence="1">The sequence shown here is derived from an EMBL/GenBank/DDBJ whole genome shotgun (WGS) entry which is preliminary data.</text>
</comment>
<keyword evidence="2" id="KW-1185">Reference proteome</keyword>
<accession>A0ACC0IMV7</accession>
<reference evidence="1 2" key="1">
    <citation type="journal article" date="2022" name="Plant J.">
        <title>Chromosome-level genome of Camellia lanceoleosa provides a valuable resource for understanding genome evolution and self-incompatibility.</title>
        <authorList>
            <person name="Gong W."/>
            <person name="Xiao S."/>
            <person name="Wang L."/>
            <person name="Liao Z."/>
            <person name="Chang Y."/>
            <person name="Mo W."/>
            <person name="Hu G."/>
            <person name="Li W."/>
            <person name="Zhao G."/>
            <person name="Zhu H."/>
            <person name="Hu X."/>
            <person name="Ji K."/>
            <person name="Xiang X."/>
            <person name="Song Q."/>
            <person name="Yuan D."/>
            <person name="Jin S."/>
            <person name="Zhang L."/>
        </authorList>
    </citation>
    <scope>NUCLEOTIDE SEQUENCE [LARGE SCALE GENOMIC DNA]</scope>
    <source>
        <strain evidence="1">SQ_2022a</strain>
    </source>
</reference>
<proteinExistence type="predicted"/>
<dbReference type="Proteomes" id="UP001060215">
    <property type="component" value="Chromosome 3"/>
</dbReference>
<dbReference type="EMBL" id="CM045760">
    <property type="protein sequence ID" value="KAI8027272.1"/>
    <property type="molecule type" value="Genomic_DNA"/>
</dbReference>
<gene>
    <name evidence="1" type="ORF">LOK49_LG02G03303</name>
</gene>
<name>A0ACC0IMV7_9ERIC</name>
<evidence type="ECO:0000313" key="1">
    <source>
        <dbReference type="EMBL" id="KAI8027272.1"/>
    </source>
</evidence>